<keyword evidence="4" id="KW-0238">DNA-binding</keyword>
<keyword evidence="5" id="KW-0804">Transcription</keyword>
<keyword evidence="1 6" id="KW-0597">Phosphoprotein</keyword>
<dbReference type="InterPro" id="IPR001789">
    <property type="entry name" value="Sig_transdc_resp-reg_receiver"/>
</dbReference>
<keyword evidence="2" id="KW-0902">Two-component regulatory system</keyword>
<dbReference type="Gene3D" id="3.40.50.2300">
    <property type="match status" value="1"/>
</dbReference>
<accession>A0A1G5CFJ0</accession>
<evidence type="ECO:0000256" key="4">
    <source>
        <dbReference type="ARBA" id="ARBA00023125"/>
    </source>
</evidence>
<dbReference type="PROSITE" id="PS50887">
    <property type="entry name" value="GGDEF"/>
    <property type="match status" value="1"/>
</dbReference>
<proteinExistence type="predicted"/>
<dbReference type="InterPro" id="IPR029787">
    <property type="entry name" value="Nucleotide_cyclase"/>
</dbReference>
<keyword evidence="3" id="KW-0805">Transcription regulation</keyword>
<dbReference type="EMBL" id="FMUN01000002">
    <property type="protein sequence ID" value="SCY01193.1"/>
    <property type="molecule type" value="Genomic_DNA"/>
</dbReference>
<dbReference type="PANTHER" id="PTHR48111">
    <property type="entry name" value="REGULATOR OF RPOS"/>
    <property type="match status" value="1"/>
</dbReference>
<protein>
    <submittedName>
        <fullName evidence="9">Diguanylate cyclase (GGDEF) domain-containing protein</fullName>
    </submittedName>
</protein>
<evidence type="ECO:0000256" key="6">
    <source>
        <dbReference type="PROSITE-ProRule" id="PRU00169"/>
    </source>
</evidence>
<dbReference type="InterPro" id="IPR039420">
    <property type="entry name" value="WalR-like"/>
</dbReference>
<evidence type="ECO:0000256" key="2">
    <source>
        <dbReference type="ARBA" id="ARBA00023012"/>
    </source>
</evidence>
<gene>
    <name evidence="9" type="ORF">SAMN05661077_1042</name>
</gene>
<name>A0A1G5CFJ0_9GAMM</name>
<dbReference type="InterPro" id="IPR011006">
    <property type="entry name" value="CheY-like_superfamily"/>
</dbReference>
<dbReference type="GO" id="GO:0000976">
    <property type="term" value="F:transcription cis-regulatory region binding"/>
    <property type="evidence" value="ECO:0007669"/>
    <property type="project" value="TreeGrafter"/>
</dbReference>
<dbReference type="SMART" id="SM00267">
    <property type="entry name" value="GGDEF"/>
    <property type="match status" value="1"/>
</dbReference>
<dbReference type="SMART" id="SM00448">
    <property type="entry name" value="REC"/>
    <property type="match status" value="1"/>
</dbReference>
<evidence type="ECO:0000256" key="3">
    <source>
        <dbReference type="ARBA" id="ARBA00023015"/>
    </source>
</evidence>
<dbReference type="AlphaFoldDB" id="A0A1G5CFJ0"/>
<dbReference type="CDD" id="cd17574">
    <property type="entry name" value="REC_OmpR"/>
    <property type="match status" value="1"/>
</dbReference>
<evidence type="ECO:0000313" key="9">
    <source>
        <dbReference type="EMBL" id="SCY01193.1"/>
    </source>
</evidence>
<dbReference type="Pfam" id="PF00072">
    <property type="entry name" value="Response_reg"/>
    <property type="match status" value="1"/>
</dbReference>
<organism evidence="9 10">
    <name type="scientific">Thiohalorhabdus denitrificans</name>
    <dbReference type="NCBI Taxonomy" id="381306"/>
    <lineage>
        <taxon>Bacteria</taxon>
        <taxon>Pseudomonadati</taxon>
        <taxon>Pseudomonadota</taxon>
        <taxon>Gammaproteobacteria</taxon>
        <taxon>Thiohalorhabdales</taxon>
        <taxon>Thiohalorhabdaceae</taxon>
        <taxon>Thiohalorhabdus</taxon>
    </lineage>
</organism>
<keyword evidence="10" id="KW-1185">Reference proteome</keyword>
<dbReference type="GO" id="GO:0032993">
    <property type="term" value="C:protein-DNA complex"/>
    <property type="evidence" value="ECO:0007669"/>
    <property type="project" value="TreeGrafter"/>
</dbReference>
<dbReference type="PANTHER" id="PTHR48111:SF1">
    <property type="entry name" value="TWO-COMPONENT RESPONSE REGULATOR ORR33"/>
    <property type="match status" value="1"/>
</dbReference>
<dbReference type="GO" id="GO:0006355">
    <property type="term" value="P:regulation of DNA-templated transcription"/>
    <property type="evidence" value="ECO:0007669"/>
    <property type="project" value="TreeGrafter"/>
</dbReference>
<dbReference type="SUPFAM" id="SSF55073">
    <property type="entry name" value="Nucleotide cyclase"/>
    <property type="match status" value="1"/>
</dbReference>
<evidence type="ECO:0000313" key="10">
    <source>
        <dbReference type="Proteomes" id="UP000183104"/>
    </source>
</evidence>
<reference evidence="10" key="1">
    <citation type="submission" date="2016-10" db="EMBL/GenBank/DDBJ databases">
        <authorList>
            <person name="Varghese N."/>
        </authorList>
    </citation>
    <scope>NUCLEOTIDE SEQUENCE [LARGE SCALE GENOMIC DNA]</scope>
    <source>
        <strain evidence="10">HL 19</strain>
    </source>
</reference>
<dbReference type="InterPro" id="IPR043128">
    <property type="entry name" value="Rev_trsase/Diguanyl_cyclase"/>
</dbReference>
<dbReference type="RefSeq" id="WP_054966469.1">
    <property type="nucleotide sequence ID" value="NZ_FMUN01000002.1"/>
</dbReference>
<dbReference type="Proteomes" id="UP000183104">
    <property type="component" value="Unassembled WGS sequence"/>
</dbReference>
<feature type="modified residue" description="4-aspartylphosphate" evidence="6">
    <location>
        <position position="56"/>
    </location>
</feature>
<dbReference type="InterPro" id="IPR000160">
    <property type="entry name" value="GGDEF_dom"/>
</dbReference>
<dbReference type="Pfam" id="PF00990">
    <property type="entry name" value="GGDEF"/>
    <property type="match status" value="1"/>
</dbReference>
<evidence type="ECO:0000256" key="5">
    <source>
        <dbReference type="ARBA" id="ARBA00023163"/>
    </source>
</evidence>
<evidence type="ECO:0000256" key="1">
    <source>
        <dbReference type="ARBA" id="ARBA00022553"/>
    </source>
</evidence>
<evidence type="ECO:0000259" key="8">
    <source>
        <dbReference type="PROSITE" id="PS50887"/>
    </source>
</evidence>
<dbReference type="NCBIfam" id="TIGR00254">
    <property type="entry name" value="GGDEF"/>
    <property type="match status" value="1"/>
</dbReference>
<dbReference type="Gene3D" id="3.30.70.270">
    <property type="match status" value="1"/>
</dbReference>
<dbReference type="GO" id="GO:0005829">
    <property type="term" value="C:cytosol"/>
    <property type="evidence" value="ECO:0007669"/>
    <property type="project" value="TreeGrafter"/>
</dbReference>
<evidence type="ECO:0000259" key="7">
    <source>
        <dbReference type="PROSITE" id="PS50110"/>
    </source>
</evidence>
<dbReference type="PROSITE" id="PS50110">
    <property type="entry name" value="RESPONSE_REGULATORY"/>
    <property type="match status" value="1"/>
</dbReference>
<sequence length="285" mass="32240">MADVVQRVLLVEDSASSRQMLEHILRSGGFDVISAENGQEALESLQLRRPDAIVSDIMMPEMDGYEFYREVRSQGRYALVPFLFLTAKEEVQDQVYGLSLGADDYITKPIEAEELLARIRTALKRTERFFQVYQRDPVTGMMMPEPFREQVMAEESRAERFGRQFSVLTLKLDQLSSYRKEFGDFTADAFLEQVGKLLGQNMRKYNQISRSGMDHFTVLLPEAGAQDAQDAGAIWKDRIAGQRYTTPQGGRELDLTATAITATYPEDGGTSALLEHCGVGLERKW</sequence>
<feature type="domain" description="GGDEF" evidence="8">
    <location>
        <begin position="163"/>
        <end position="285"/>
    </location>
</feature>
<feature type="domain" description="Response regulatory" evidence="7">
    <location>
        <begin position="7"/>
        <end position="123"/>
    </location>
</feature>
<dbReference type="SUPFAM" id="SSF52172">
    <property type="entry name" value="CheY-like"/>
    <property type="match status" value="1"/>
</dbReference>
<dbReference type="GO" id="GO:0000156">
    <property type="term" value="F:phosphorelay response regulator activity"/>
    <property type="evidence" value="ECO:0007669"/>
    <property type="project" value="TreeGrafter"/>
</dbReference>